<dbReference type="GO" id="GO:1904680">
    <property type="term" value="F:peptide transmembrane transporter activity"/>
    <property type="evidence" value="ECO:0007669"/>
    <property type="project" value="TreeGrafter"/>
</dbReference>
<evidence type="ECO:0000313" key="4">
    <source>
        <dbReference type="EMBL" id="MBM3226411.1"/>
    </source>
</evidence>
<organism evidence="4 5">
    <name type="scientific">Tectimicrobiota bacterium</name>
    <dbReference type="NCBI Taxonomy" id="2528274"/>
    <lineage>
        <taxon>Bacteria</taxon>
        <taxon>Pseudomonadati</taxon>
        <taxon>Nitrospinota/Tectimicrobiota group</taxon>
        <taxon>Candidatus Tectimicrobiota</taxon>
    </lineage>
</organism>
<dbReference type="Gene3D" id="3.90.76.10">
    <property type="entry name" value="Dipeptide-binding Protein, Domain 1"/>
    <property type="match status" value="1"/>
</dbReference>
<name>A0A938B4G8_UNCTE</name>
<sequence length="430" mass="48117">SESADGLTYEFVLRPGLHFHNGDPFTAEDVQFTFQRYKGAAANILHARVRTVDIVEPHRVRFVLHQPWPDFLTFYGSLATGACWIVPKKYVEQVGNDGFKQRPVGLGPYRFVSAQTGVELTLEANEQYWRKTPSIQRIIFKGVPERTTRLAMLKTGEADIAYLMIGDEAVAIKNDPKLRLAQVISAATWWLEFPEQWQPNSPWHDRRVRLAANLAIDRKAINESERLGLSRLTGSIIPSSLDFSLPLEPYPYDPAQAKRLLAEAGYAKGFDAGDITPTPPFNTFAESVATYLGAVGIRVRVRSMERATFIATWRDKKLQGLIGGSSAALGNVATRLETFVVGGGTYAYGSHSDIDALFRQQASERDRSKREALLHQIQRLMHERVMHAPIWEPATLHGIGPRVEEAGVGLNPLLYFTAPYEEMRVVKAAK</sequence>
<evidence type="ECO:0000256" key="2">
    <source>
        <dbReference type="ARBA" id="ARBA00022729"/>
    </source>
</evidence>
<dbReference type="InterPro" id="IPR000914">
    <property type="entry name" value="SBP_5_dom"/>
</dbReference>
<accession>A0A938B4G8</accession>
<dbReference type="PANTHER" id="PTHR30290">
    <property type="entry name" value="PERIPLASMIC BINDING COMPONENT OF ABC TRANSPORTER"/>
    <property type="match status" value="1"/>
</dbReference>
<dbReference type="InterPro" id="IPR039424">
    <property type="entry name" value="SBP_5"/>
</dbReference>
<comment type="caution">
    <text evidence="4">The sequence shown here is derived from an EMBL/GenBank/DDBJ whole genome shotgun (WGS) entry which is preliminary data.</text>
</comment>
<dbReference type="PIRSF" id="PIRSF002741">
    <property type="entry name" value="MppA"/>
    <property type="match status" value="1"/>
</dbReference>
<evidence type="ECO:0000256" key="1">
    <source>
        <dbReference type="ARBA" id="ARBA00005695"/>
    </source>
</evidence>
<protein>
    <submittedName>
        <fullName evidence="4">ABC transporter substrate-binding protein</fullName>
    </submittedName>
</protein>
<reference evidence="4" key="1">
    <citation type="submission" date="2019-03" db="EMBL/GenBank/DDBJ databases">
        <title>Lake Tanganyika Metagenome-Assembled Genomes (MAGs).</title>
        <authorList>
            <person name="Tran P."/>
        </authorList>
    </citation>
    <scope>NUCLEOTIDE SEQUENCE</scope>
    <source>
        <strain evidence="4">K_DeepCast_65m_m2_066</strain>
    </source>
</reference>
<dbReference type="InterPro" id="IPR030678">
    <property type="entry name" value="Peptide/Ni-bd"/>
</dbReference>
<dbReference type="SUPFAM" id="SSF53850">
    <property type="entry name" value="Periplasmic binding protein-like II"/>
    <property type="match status" value="1"/>
</dbReference>
<evidence type="ECO:0000313" key="5">
    <source>
        <dbReference type="Proteomes" id="UP000712673"/>
    </source>
</evidence>
<dbReference type="Pfam" id="PF00496">
    <property type="entry name" value="SBP_bac_5"/>
    <property type="match status" value="1"/>
</dbReference>
<dbReference type="Proteomes" id="UP000712673">
    <property type="component" value="Unassembled WGS sequence"/>
</dbReference>
<feature type="non-terminal residue" evidence="4">
    <location>
        <position position="1"/>
    </location>
</feature>
<evidence type="ECO:0000259" key="3">
    <source>
        <dbReference type="Pfam" id="PF00496"/>
    </source>
</evidence>
<feature type="domain" description="Solute-binding protein family 5" evidence="3">
    <location>
        <begin position="2"/>
        <end position="344"/>
    </location>
</feature>
<dbReference type="GO" id="GO:0043190">
    <property type="term" value="C:ATP-binding cassette (ABC) transporter complex"/>
    <property type="evidence" value="ECO:0007669"/>
    <property type="project" value="InterPro"/>
</dbReference>
<dbReference type="EMBL" id="VGLS01000900">
    <property type="protein sequence ID" value="MBM3226411.1"/>
    <property type="molecule type" value="Genomic_DNA"/>
</dbReference>
<dbReference type="PANTHER" id="PTHR30290:SF38">
    <property type="entry name" value="D,D-DIPEPTIDE-BINDING PERIPLASMIC PROTEIN DDPA-RELATED"/>
    <property type="match status" value="1"/>
</dbReference>
<dbReference type="CDD" id="cd00995">
    <property type="entry name" value="PBP2_NikA_DppA_OppA_like"/>
    <property type="match status" value="1"/>
</dbReference>
<dbReference type="GO" id="GO:0030288">
    <property type="term" value="C:outer membrane-bounded periplasmic space"/>
    <property type="evidence" value="ECO:0007669"/>
    <property type="project" value="UniProtKB-ARBA"/>
</dbReference>
<comment type="similarity">
    <text evidence="1">Belongs to the bacterial solute-binding protein 5 family.</text>
</comment>
<gene>
    <name evidence="4" type="ORF">FJZ47_21820</name>
</gene>
<dbReference type="Gene3D" id="3.40.190.10">
    <property type="entry name" value="Periplasmic binding protein-like II"/>
    <property type="match status" value="1"/>
</dbReference>
<dbReference type="AlphaFoldDB" id="A0A938B4G8"/>
<keyword evidence="2" id="KW-0732">Signal</keyword>
<dbReference type="Gene3D" id="3.10.105.10">
    <property type="entry name" value="Dipeptide-binding Protein, Domain 3"/>
    <property type="match status" value="1"/>
</dbReference>
<proteinExistence type="inferred from homology"/>
<dbReference type="GO" id="GO:0015833">
    <property type="term" value="P:peptide transport"/>
    <property type="evidence" value="ECO:0007669"/>
    <property type="project" value="TreeGrafter"/>
</dbReference>